<dbReference type="Proteomes" id="UP000602050">
    <property type="component" value="Unassembled WGS sequence"/>
</dbReference>
<name>A0A8J2X9T2_9BACI</name>
<reference evidence="2" key="1">
    <citation type="journal article" date="2014" name="Int. J. Syst. Evol. Microbiol.">
        <title>Complete genome sequence of Corynebacterium casei LMG S-19264T (=DSM 44701T), isolated from a smear-ripened cheese.</title>
        <authorList>
            <consortium name="US DOE Joint Genome Institute (JGI-PGF)"/>
            <person name="Walter F."/>
            <person name="Albersmeier A."/>
            <person name="Kalinowski J."/>
            <person name="Ruckert C."/>
        </authorList>
    </citation>
    <scope>NUCLEOTIDE SEQUENCE</scope>
    <source>
        <strain evidence="2">CGMCC 1.12360</strain>
    </source>
</reference>
<proteinExistence type="predicted"/>
<sequence>MGKRRLITGVLLGALTGGAIALLDEETREYAKDKVSALKNDSTYYLKHPAEAIESLKATVEQFNRTVSSGAENAINAIEQVEDTINKFTNKN</sequence>
<comment type="caution">
    <text evidence="2">The sequence shown here is derived from an EMBL/GenBank/DDBJ whole genome shotgun (WGS) entry which is preliminary data.</text>
</comment>
<dbReference type="AlphaFoldDB" id="A0A8J2X9T2"/>
<keyword evidence="1" id="KW-0732">Signal</keyword>
<evidence type="ECO:0000313" key="3">
    <source>
        <dbReference type="Proteomes" id="UP000602050"/>
    </source>
</evidence>
<reference evidence="2" key="2">
    <citation type="submission" date="2020-09" db="EMBL/GenBank/DDBJ databases">
        <authorList>
            <person name="Sun Q."/>
            <person name="Zhou Y."/>
        </authorList>
    </citation>
    <scope>NUCLEOTIDE SEQUENCE</scope>
    <source>
        <strain evidence="2">CGMCC 1.12360</strain>
    </source>
</reference>
<keyword evidence="3" id="KW-1185">Reference proteome</keyword>
<feature type="chain" id="PRO_5039334436" description="YtxH domain-containing protein" evidence="1">
    <location>
        <begin position="22"/>
        <end position="92"/>
    </location>
</feature>
<feature type="signal peptide" evidence="1">
    <location>
        <begin position="1"/>
        <end position="21"/>
    </location>
</feature>
<gene>
    <name evidence="2" type="ORF">GCM10010978_25770</name>
</gene>
<dbReference type="EMBL" id="BMEV01000056">
    <property type="protein sequence ID" value="GFZ84286.1"/>
    <property type="molecule type" value="Genomic_DNA"/>
</dbReference>
<evidence type="ECO:0000256" key="1">
    <source>
        <dbReference type="SAM" id="SignalP"/>
    </source>
</evidence>
<evidence type="ECO:0000313" key="2">
    <source>
        <dbReference type="EMBL" id="GFZ84286.1"/>
    </source>
</evidence>
<organism evidence="2 3">
    <name type="scientific">Compostibacillus humi</name>
    <dbReference type="NCBI Taxonomy" id="1245525"/>
    <lineage>
        <taxon>Bacteria</taxon>
        <taxon>Bacillati</taxon>
        <taxon>Bacillota</taxon>
        <taxon>Bacilli</taxon>
        <taxon>Bacillales</taxon>
        <taxon>Bacillaceae</taxon>
        <taxon>Compostibacillus</taxon>
    </lineage>
</organism>
<protein>
    <recommendedName>
        <fullName evidence="4">YtxH domain-containing protein</fullName>
    </recommendedName>
</protein>
<dbReference type="RefSeq" id="WP_188392827.1">
    <property type="nucleotide sequence ID" value="NZ_BMEV01000056.1"/>
</dbReference>
<evidence type="ECO:0008006" key="4">
    <source>
        <dbReference type="Google" id="ProtNLM"/>
    </source>
</evidence>
<accession>A0A8J2X9T2</accession>